<gene>
    <name evidence="1" type="ORF">HCDG_07555</name>
</gene>
<accession>C6HLT6</accession>
<protein>
    <submittedName>
        <fullName evidence="1">Uncharacterized protein</fullName>
    </submittedName>
</protein>
<name>C6HLT6_AJECH</name>
<reference evidence="2" key="1">
    <citation type="submission" date="2009-05" db="EMBL/GenBank/DDBJ databases">
        <title>The genome sequence of Ajellomyces capsulatus strain H143.</title>
        <authorList>
            <person name="Champion M."/>
            <person name="Cuomo C.A."/>
            <person name="Ma L.-J."/>
            <person name="Henn M.R."/>
            <person name="Sil A."/>
            <person name="Goldman B."/>
            <person name="Young S.K."/>
            <person name="Kodira C.D."/>
            <person name="Zeng Q."/>
            <person name="Koehrsen M."/>
            <person name="Alvarado L."/>
            <person name="Berlin A.M."/>
            <person name="Borenstein D."/>
            <person name="Chen Z."/>
            <person name="Engels R."/>
            <person name="Freedman E."/>
            <person name="Gellesch M."/>
            <person name="Goldberg J."/>
            <person name="Griggs A."/>
            <person name="Gujja S."/>
            <person name="Heiman D.I."/>
            <person name="Hepburn T.A."/>
            <person name="Howarth C."/>
            <person name="Jen D."/>
            <person name="Larson L."/>
            <person name="Lewis B."/>
            <person name="Mehta T."/>
            <person name="Park D."/>
            <person name="Pearson M."/>
            <person name="Roberts A."/>
            <person name="Saif S."/>
            <person name="Shea T.D."/>
            <person name="Shenoy N."/>
            <person name="Sisk P."/>
            <person name="Stolte C."/>
            <person name="Sykes S."/>
            <person name="Walk T."/>
            <person name="White J."/>
            <person name="Yandava C."/>
            <person name="Klein B."/>
            <person name="McEwen J.G."/>
            <person name="Puccia R."/>
            <person name="Goldman G.H."/>
            <person name="Felipe M.S."/>
            <person name="Nino-Vega G."/>
            <person name="San-Blas G."/>
            <person name="Taylor J.W."/>
            <person name="Mendoza L."/>
            <person name="Galagan J.E."/>
            <person name="Nusbaum C."/>
            <person name="Birren B.W."/>
        </authorList>
    </citation>
    <scope>NUCLEOTIDE SEQUENCE [LARGE SCALE GENOMIC DNA]</scope>
    <source>
        <strain evidence="2">H143</strain>
    </source>
</reference>
<sequence>MAGRQIGGFRGQEKLMHFAVYAITTSVSKSYGRDRAAARSSQQQHNSKISRVPVPYNMSEKRNLIGEQCWVWLLDISANRFNNGASHININIYISVSGDLETGDPCLLQPVCGDEPGMATWRWRHRLAATEHRGFRVAHTANQAHVGAHRSIRRILVTSRYHSAYRSASRSPFTLKA</sequence>
<dbReference type="VEuPathDB" id="FungiDB:HCDG_07555"/>
<organism evidence="1 2">
    <name type="scientific">Ajellomyces capsulatus (strain H143)</name>
    <name type="common">Darling's disease fungus</name>
    <name type="synonym">Histoplasma capsulatum</name>
    <dbReference type="NCBI Taxonomy" id="544712"/>
    <lineage>
        <taxon>Eukaryota</taxon>
        <taxon>Fungi</taxon>
        <taxon>Dikarya</taxon>
        <taxon>Ascomycota</taxon>
        <taxon>Pezizomycotina</taxon>
        <taxon>Eurotiomycetes</taxon>
        <taxon>Eurotiomycetidae</taxon>
        <taxon>Onygenales</taxon>
        <taxon>Ajellomycetaceae</taxon>
        <taxon>Histoplasma</taxon>
    </lineage>
</organism>
<evidence type="ECO:0000313" key="1">
    <source>
        <dbReference type="EMBL" id="EER38686.1"/>
    </source>
</evidence>
<dbReference type="HOGENOM" id="CLU_1712756_0_0_1"/>
<dbReference type="AlphaFoldDB" id="C6HLT6"/>
<proteinExistence type="predicted"/>
<evidence type="ECO:0000313" key="2">
    <source>
        <dbReference type="Proteomes" id="UP000002624"/>
    </source>
</evidence>
<dbReference type="EMBL" id="GG692431">
    <property type="protein sequence ID" value="EER38686.1"/>
    <property type="molecule type" value="Genomic_DNA"/>
</dbReference>
<dbReference type="Proteomes" id="UP000002624">
    <property type="component" value="Unassembled WGS sequence"/>
</dbReference>